<dbReference type="Proteomes" id="UP000507470">
    <property type="component" value="Unassembled WGS sequence"/>
</dbReference>
<sequence length="205" mass="23497">MYISAKKLCNPIPRKKSEKNSLVEAHLSRQRAINNFKKSDKGILRQRNDIPDTDDDDVMSDVSEEDLVIREIGSDRDESGDEELMRPPAEKVNRYGRGKLQSHRLGEETEKCQKFCQNCNENEMQIFCEDCDLRTNPNAVGSFIHGENLKPGQNKILDNNIKKLNTNYASLDELKVELKDNECEIYDQTGRTLLKVDTGQFKVSD</sequence>
<organism evidence="3 4">
    <name type="scientific">Mytilus coruscus</name>
    <name type="common">Sea mussel</name>
    <dbReference type="NCBI Taxonomy" id="42192"/>
    <lineage>
        <taxon>Eukaryota</taxon>
        <taxon>Metazoa</taxon>
        <taxon>Spiralia</taxon>
        <taxon>Lophotrochozoa</taxon>
        <taxon>Mollusca</taxon>
        <taxon>Bivalvia</taxon>
        <taxon>Autobranchia</taxon>
        <taxon>Pteriomorphia</taxon>
        <taxon>Mytilida</taxon>
        <taxon>Mytiloidea</taxon>
        <taxon>Mytilidae</taxon>
        <taxon>Mytilinae</taxon>
        <taxon>Mytilus</taxon>
    </lineage>
</organism>
<evidence type="ECO:0000256" key="1">
    <source>
        <dbReference type="SAM" id="Coils"/>
    </source>
</evidence>
<proteinExistence type="predicted"/>
<protein>
    <submittedName>
        <fullName evidence="3">Uncharacterized protein</fullName>
    </submittedName>
</protein>
<feature type="region of interest" description="Disordered" evidence="2">
    <location>
        <begin position="38"/>
        <end position="60"/>
    </location>
</feature>
<keyword evidence="4" id="KW-1185">Reference proteome</keyword>
<accession>A0A6J8ECM6</accession>
<feature type="region of interest" description="Disordered" evidence="2">
    <location>
        <begin position="72"/>
        <end position="96"/>
    </location>
</feature>
<name>A0A6J8ECM6_MYTCO</name>
<evidence type="ECO:0000256" key="2">
    <source>
        <dbReference type="SAM" id="MobiDB-lite"/>
    </source>
</evidence>
<evidence type="ECO:0000313" key="3">
    <source>
        <dbReference type="EMBL" id="CAC5417723.1"/>
    </source>
</evidence>
<feature type="coiled-coil region" evidence="1">
    <location>
        <begin position="154"/>
        <end position="181"/>
    </location>
</feature>
<feature type="compositionally biased region" description="Basic and acidic residues" evidence="2">
    <location>
        <begin position="72"/>
        <end position="93"/>
    </location>
</feature>
<feature type="compositionally biased region" description="Basic and acidic residues" evidence="2">
    <location>
        <begin position="38"/>
        <end position="50"/>
    </location>
</feature>
<keyword evidence="1" id="KW-0175">Coiled coil</keyword>
<evidence type="ECO:0000313" key="4">
    <source>
        <dbReference type="Proteomes" id="UP000507470"/>
    </source>
</evidence>
<dbReference type="EMBL" id="CACVKT020008797">
    <property type="protein sequence ID" value="CAC5417723.1"/>
    <property type="molecule type" value="Genomic_DNA"/>
</dbReference>
<dbReference type="AlphaFoldDB" id="A0A6J8ECM6"/>
<reference evidence="3 4" key="1">
    <citation type="submission" date="2020-06" db="EMBL/GenBank/DDBJ databases">
        <authorList>
            <person name="Li R."/>
            <person name="Bekaert M."/>
        </authorList>
    </citation>
    <scope>NUCLEOTIDE SEQUENCE [LARGE SCALE GENOMIC DNA]</scope>
    <source>
        <strain evidence="4">wild</strain>
    </source>
</reference>
<feature type="compositionally biased region" description="Acidic residues" evidence="2">
    <location>
        <begin position="51"/>
        <end position="60"/>
    </location>
</feature>
<gene>
    <name evidence="3" type="ORF">MCOR_50211</name>
</gene>